<accession>A0A9L0RQM6</accession>
<reference evidence="1" key="2">
    <citation type="submission" date="2025-08" db="UniProtKB">
        <authorList>
            <consortium name="Ensembl"/>
        </authorList>
    </citation>
    <scope>IDENTIFICATION</scope>
    <source>
        <strain evidence="1">Thoroughbred</strain>
    </source>
</reference>
<name>A0A9L0RQM6_HORSE</name>
<reference evidence="1 2" key="1">
    <citation type="journal article" date="2009" name="Science">
        <title>Genome sequence, comparative analysis, and population genetics of the domestic horse.</title>
        <authorList>
            <consortium name="Broad Institute Genome Sequencing Platform"/>
            <consortium name="Broad Institute Whole Genome Assembly Team"/>
            <person name="Wade C.M."/>
            <person name="Giulotto E."/>
            <person name="Sigurdsson S."/>
            <person name="Zoli M."/>
            <person name="Gnerre S."/>
            <person name="Imsland F."/>
            <person name="Lear T.L."/>
            <person name="Adelson D.L."/>
            <person name="Bailey E."/>
            <person name="Bellone R.R."/>
            <person name="Bloecker H."/>
            <person name="Distl O."/>
            <person name="Edgar R.C."/>
            <person name="Garber M."/>
            <person name="Leeb T."/>
            <person name="Mauceli E."/>
            <person name="MacLeod J.N."/>
            <person name="Penedo M.C.T."/>
            <person name="Raison J.M."/>
            <person name="Sharpe T."/>
            <person name="Vogel J."/>
            <person name="Andersson L."/>
            <person name="Antczak D.F."/>
            <person name="Biagi T."/>
            <person name="Binns M.M."/>
            <person name="Chowdhary B.P."/>
            <person name="Coleman S.J."/>
            <person name="Della Valle G."/>
            <person name="Fryc S."/>
            <person name="Guerin G."/>
            <person name="Hasegawa T."/>
            <person name="Hill E.W."/>
            <person name="Jurka J."/>
            <person name="Kiialainen A."/>
            <person name="Lindgren G."/>
            <person name="Liu J."/>
            <person name="Magnani E."/>
            <person name="Mickelson J.R."/>
            <person name="Murray J."/>
            <person name="Nergadze S.G."/>
            <person name="Onofrio R."/>
            <person name="Pedroni S."/>
            <person name="Piras M.F."/>
            <person name="Raudsepp T."/>
            <person name="Rocchi M."/>
            <person name="Roeed K.H."/>
            <person name="Ryder O.A."/>
            <person name="Searle S."/>
            <person name="Skow L."/>
            <person name="Swinburne J.E."/>
            <person name="Syvaenen A.C."/>
            <person name="Tozaki T."/>
            <person name="Valberg S.J."/>
            <person name="Vaudin M."/>
            <person name="White J.R."/>
            <person name="Zody M.C."/>
            <person name="Lander E.S."/>
            <person name="Lindblad-Toh K."/>
        </authorList>
    </citation>
    <scope>NUCLEOTIDE SEQUENCE [LARGE SCALE GENOMIC DNA]</scope>
    <source>
        <strain evidence="1 2">Thoroughbred</strain>
    </source>
</reference>
<evidence type="ECO:0000313" key="1">
    <source>
        <dbReference type="Ensembl" id="ENSECAP00000064034.1"/>
    </source>
</evidence>
<dbReference type="Proteomes" id="UP000002281">
    <property type="component" value="Chromosome 30"/>
</dbReference>
<dbReference type="AlphaFoldDB" id="A0A9L0RQM6"/>
<proteinExistence type="predicted"/>
<organism evidence="1 2">
    <name type="scientific">Equus caballus</name>
    <name type="common">Horse</name>
    <dbReference type="NCBI Taxonomy" id="9796"/>
    <lineage>
        <taxon>Eukaryota</taxon>
        <taxon>Metazoa</taxon>
        <taxon>Chordata</taxon>
        <taxon>Craniata</taxon>
        <taxon>Vertebrata</taxon>
        <taxon>Euteleostomi</taxon>
        <taxon>Mammalia</taxon>
        <taxon>Eutheria</taxon>
        <taxon>Laurasiatheria</taxon>
        <taxon>Perissodactyla</taxon>
        <taxon>Equidae</taxon>
        <taxon>Equus</taxon>
    </lineage>
</organism>
<reference evidence="1" key="3">
    <citation type="submission" date="2025-09" db="UniProtKB">
        <authorList>
            <consortium name="Ensembl"/>
        </authorList>
    </citation>
    <scope>IDENTIFICATION</scope>
    <source>
        <strain evidence="1">Thoroughbred</strain>
    </source>
</reference>
<protein>
    <submittedName>
        <fullName evidence="1">Uncharacterized protein</fullName>
    </submittedName>
</protein>
<dbReference type="GeneTree" id="ENSGT00970000193590"/>
<sequence>MIHKPTTTRYLSKRIEIRISARSLHPHVHCSVIHNSQDMKQPKRPPVDNWIKKVWYEYTWAHHPAIRKKEILPFAITQMKFEGIMLSEISQSGKDKYCMISLVCEI</sequence>
<keyword evidence="2" id="KW-1185">Reference proteome</keyword>
<dbReference type="Ensembl" id="ENSECAT00000132593.1">
    <property type="protein sequence ID" value="ENSECAP00000064034.1"/>
    <property type="gene ID" value="ENSECAG00000049226.1"/>
</dbReference>
<evidence type="ECO:0000313" key="2">
    <source>
        <dbReference type="Proteomes" id="UP000002281"/>
    </source>
</evidence>